<dbReference type="Proteomes" id="UP001052739">
    <property type="component" value="Unassembled WGS sequence"/>
</dbReference>
<accession>A0ABQ3PJG4</accession>
<protein>
    <recommendedName>
        <fullName evidence="3">DUF4314 domain-containing protein</fullName>
    </recommendedName>
</protein>
<proteinExistence type="predicted"/>
<organism evidence="1 2">
    <name type="scientific">Streptomyces hydrogenans</name>
    <dbReference type="NCBI Taxonomy" id="1873719"/>
    <lineage>
        <taxon>Bacteria</taxon>
        <taxon>Bacillati</taxon>
        <taxon>Actinomycetota</taxon>
        <taxon>Actinomycetes</taxon>
        <taxon>Kitasatosporales</taxon>
        <taxon>Streptomycetaceae</taxon>
        <taxon>Streptomyces</taxon>
    </lineage>
</organism>
<evidence type="ECO:0000313" key="2">
    <source>
        <dbReference type="Proteomes" id="UP001052739"/>
    </source>
</evidence>
<evidence type="ECO:0008006" key="3">
    <source>
        <dbReference type="Google" id="ProtNLM"/>
    </source>
</evidence>
<comment type="caution">
    <text evidence="1">The sequence shown here is derived from an EMBL/GenBank/DDBJ whole genome shotgun (WGS) entry which is preliminary data.</text>
</comment>
<evidence type="ECO:0000313" key="1">
    <source>
        <dbReference type="EMBL" id="GHI25170.1"/>
    </source>
</evidence>
<keyword evidence="2" id="KW-1185">Reference proteome</keyword>
<sequence length="67" mass="7969">MASDARERFSRLEWMGRRVQVRFAPHWPVPIGNYVFDGFDEAGIWVSHDHNGQRHIIWHDIDEVILV</sequence>
<reference evidence="1" key="1">
    <citation type="submission" date="2024-05" db="EMBL/GenBank/DDBJ databases">
        <title>Whole genome shotgun sequence of Streptomyces hydrogenans NBRC 13475.</title>
        <authorList>
            <person name="Komaki H."/>
            <person name="Tamura T."/>
        </authorList>
    </citation>
    <scope>NUCLEOTIDE SEQUENCE</scope>
    <source>
        <strain evidence="1">NBRC 13475</strain>
    </source>
</reference>
<dbReference type="EMBL" id="BNDW01000068">
    <property type="protein sequence ID" value="GHI25170.1"/>
    <property type="molecule type" value="Genomic_DNA"/>
</dbReference>
<name>A0ABQ3PJG4_9ACTN</name>
<gene>
    <name evidence="1" type="ORF">Shyd_65410</name>
</gene>